<feature type="region of interest" description="Disordered" evidence="6">
    <location>
        <begin position="397"/>
        <end position="437"/>
    </location>
</feature>
<dbReference type="Proteomes" id="UP000694941">
    <property type="component" value="Unplaced"/>
</dbReference>
<feature type="compositionally biased region" description="Basic residues" evidence="6">
    <location>
        <begin position="73"/>
        <end position="83"/>
    </location>
</feature>
<name>A0ABM1SYW6_LIMPO</name>
<evidence type="ECO:0000256" key="3">
    <source>
        <dbReference type="ARBA" id="ARBA00022553"/>
    </source>
</evidence>
<comment type="subcellular location">
    <subcellularLocation>
        <location evidence="1">Cytoplasm</location>
    </subcellularLocation>
</comment>
<gene>
    <name evidence="8 9" type="primary">LOC106465242</name>
</gene>
<dbReference type="RefSeq" id="XP_013780903.2">
    <property type="nucleotide sequence ID" value="XM_013925449.2"/>
</dbReference>
<evidence type="ECO:0000256" key="2">
    <source>
        <dbReference type="ARBA" id="ARBA00022490"/>
    </source>
</evidence>
<feature type="coiled-coil region" evidence="5">
    <location>
        <begin position="1232"/>
        <end position="1319"/>
    </location>
</feature>
<feature type="compositionally biased region" description="Basic and acidic residues" evidence="6">
    <location>
        <begin position="111"/>
        <end position="121"/>
    </location>
</feature>
<dbReference type="PANTHER" id="PTHR18902">
    <property type="entry name" value="NUCLEAR MITOTIC APPARATUS PROTEIN 1-RELATED"/>
    <property type="match status" value="1"/>
</dbReference>
<reference evidence="8 9" key="1">
    <citation type="submission" date="2025-05" db="UniProtKB">
        <authorList>
            <consortium name="RefSeq"/>
        </authorList>
    </citation>
    <scope>IDENTIFICATION</scope>
    <source>
        <tissue evidence="8 9">Muscle</tissue>
    </source>
</reference>
<evidence type="ECO:0000313" key="9">
    <source>
        <dbReference type="RefSeq" id="XP_022248822.1"/>
    </source>
</evidence>
<feature type="region of interest" description="Disordered" evidence="6">
    <location>
        <begin position="68"/>
        <end position="130"/>
    </location>
</feature>
<accession>A0ABM1SYW6</accession>
<feature type="coiled-coil region" evidence="5">
    <location>
        <begin position="552"/>
        <end position="747"/>
    </location>
</feature>
<evidence type="ECO:0000256" key="5">
    <source>
        <dbReference type="SAM" id="Coils"/>
    </source>
</evidence>
<feature type="region of interest" description="Disordered" evidence="6">
    <location>
        <begin position="350"/>
        <end position="369"/>
    </location>
</feature>
<proteinExistence type="predicted"/>
<feature type="coiled-coil region" evidence="5">
    <location>
        <begin position="777"/>
        <end position="1011"/>
    </location>
</feature>
<keyword evidence="4 5" id="KW-0175">Coiled coil</keyword>
<keyword evidence="3" id="KW-0597">Phosphoprotein</keyword>
<dbReference type="SUPFAM" id="SSF57997">
    <property type="entry name" value="Tropomyosin"/>
    <property type="match status" value="1"/>
</dbReference>
<dbReference type="PANTHER" id="PTHR18902:SF31">
    <property type="entry name" value="PERICENTRIN_AKAP-450 CENTROSOMAL TARGETING DOMAIN-CONTAINING PROTEIN"/>
    <property type="match status" value="1"/>
</dbReference>
<dbReference type="InterPro" id="IPR051841">
    <property type="entry name" value="MT-Golgi_org_protein"/>
</dbReference>
<evidence type="ECO:0000256" key="4">
    <source>
        <dbReference type="ARBA" id="ARBA00023054"/>
    </source>
</evidence>
<sequence length="1553" mass="177522">MATVQLAVEQVNFEAGTHPHHEQSVRSFDSVVDPYTDFTMDSCQHIDELPVVSQNMYSSHRFITSNDTDVNRKKTNHIRKSRKSSYTYRPDLKLTPGNSPTPPEDQDSEVDDKAIPNEDQNKQANSEASKMIDDDEDILYCYGYQAAVVNYPYISNPVAQYLNEHNPELRAKALEAYHKEINLSPPSLQDDNDSKEFKEIFFPSPFKAMTNTSEALALQQSVIGNASVKPVAPEVVAQIVASTKARLNQSASSSSVSDGCTMMTEKSSKKFSIDFENEKQIPNKGVNQRKIPDGVIFNELIRYPREAITTTFEKKVGFFNSSSSSGAENPSSSSVSSTPKKSLCKSAEAIFSRSRHSSQSSIGSIESRKGAKIEMAGTHIGRKYVPEELLDRLEKERMGQPSEVTDFSENPLKEPTTKNNIMKPGSDKGDSNSMCSESFETESNFSSVTGIEEEMFYIKKLLINVPSPHSKFSSGNHQDENSSFDRIQQLEQQPLAVEKQPSSQLQDQATETDNLEYFEILCQNANFQGQVHTLRSEIESVMKDKMQLKESVATLESSIKAELEDKEVLNKEKLELMAEFERISKEHRGWSNVIAEYQNVIDSKIAEIKGLKEDLSESQIEKAKLKVNLEETKVDIESKDGAVEGLKKKIAELHVEVLTLLQRKVQLENDIKSVKGEMETLRKSKEWYQQQLSSVQENRNNIHQDLIKTQAEKVFSNKVLEELKIENKQLKQQLTETQQKAVKEKEILMKHLETIEMDMMERESLFQQIQKDRGAAEESLTIRMKKLEEEQSNLNNLNFTISELEHQLSVAKKDITSKEEMIQKCEKDQAELLKQLVLYQKTINEKDLSSQWLEQQLKDSDQKLKLAELKLSTLEEQIMTLKGEKTAVEIALAAANEEKKAVNETLWNLKDNLNCVEGTFKQMRTELVAKAALVEQLQKEKNHIEDSLQKAEAKLLQQKQEFEFKSTTENKNTEIMLQDIQCQKNELEAVLEATKKELLQIQKSSSKLTEERDGLKKHISEITKLSHSNEETISLLKDQNYQLTTVIDNFKGGQDDIDTYSYITKAKHGVPDPTMNVEETYKLKLQQLSEALETTEKEFKKRQRMYESNIKLLTRKLKESMKAKKKVEQDLQRIQVYTVEAEQQTEDDVYEQFLANENLRNKENEQLKCKGDSMQLEEHKKRIDYLEQELKVLHKKAEECRLTAEQRQEFILKLEKDKGRLAESLATVKQHVTGLEAQLLEKQSELTELNHQLKTVEQSYKDDAVKNKDKLSTLEQELTKEKTVTKELRRQIFQDKRENSQLKRNITSLKSNLAQANQIADSRRLEVLTLQSELNVKHQAELKHRAEMETLQTDYKKTQTEVKQLKQEMEEHAARDPAVADQMKTLSWHLKEKTQELAAIKEQLCAAETSHKGELENLNQQLQHVQKETEDVKVELANTRKEKFSYQTKLTELRSALKSTMDRNKELQSQLLMCKVGSSENGQAKDTSILDIPPPASPPPYDDTFITTLLQQSAVLPESRPLSNLQTCLNALKKEMAVLQKQLEDQAETAAGS</sequence>
<keyword evidence="7" id="KW-1185">Reference proteome</keyword>
<keyword evidence="2" id="KW-0963">Cytoplasm</keyword>
<feature type="coiled-coil region" evidence="5">
    <location>
        <begin position="1522"/>
        <end position="1549"/>
    </location>
</feature>
<evidence type="ECO:0000256" key="1">
    <source>
        <dbReference type="ARBA" id="ARBA00004496"/>
    </source>
</evidence>
<feature type="coiled-coil region" evidence="5">
    <location>
        <begin position="1078"/>
        <end position="1130"/>
    </location>
</feature>
<evidence type="ECO:0000313" key="8">
    <source>
        <dbReference type="RefSeq" id="XP_013780903.2"/>
    </source>
</evidence>
<feature type="coiled-coil region" evidence="5">
    <location>
        <begin position="1348"/>
        <end position="1375"/>
    </location>
</feature>
<evidence type="ECO:0000313" key="7">
    <source>
        <dbReference type="Proteomes" id="UP000694941"/>
    </source>
</evidence>
<organism evidence="7 9">
    <name type="scientific">Limulus polyphemus</name>
    <name type="common">Atlantic horseshoe crab</name>
    <dbReference type="NCBI Taxonomy" id="6850"/>
    <lineage>
        <taxon>Eukaryota</taxon>
        <taxon>Metazoa</taxon>
        <taxon>Ecdysozoa</taxon>
        <taxon>Arthropoda</taxon>
        <taxon>Chelicerata</taxon>
        <taxon>Merostomata</taxon>
        <taxon>Xiphosura</taxon>
        <taxon>Limulidae</taxon>
        <taxon>Limulus</taxon>
    </lineage>
</organism>
<dbReference type="GeneID" id="106465242"/>
<evidence type="ECO:0000256" key="6">
    <source>
        <dbReference type="SAM" id="MobiDB-lite"/>
    </source>
</evidence>
<dbReference type="RefSeq" id="XP_022248822.1">
    <property type="nucleotide sequence ID" value="XM_022393114.1"/>
</dbReference>
<feature type="coiled-coil region" evidence="5">
    <location>
        <begin position="1408"/>
        <end position="1470"/>
    </location>
</feature>
<protein>
    <submittedName>
        <fullName evidence="8 9">Golgin subfamily A member 3-like</fullName>
    </submittedName>
</protein>